<reference evidence="7" key="1">
    <citation type="journal article" date="2019" name="Int. J. Syst. Evol. Microbiol.">
        <title>The Global Catalogue of Microorganisms (GCM) 10K type strain sequencing project: providing services to taxonomists for standard genome sequencing and annotation.</title>
        <authorList>
            <consortium name="The Broad Institute Genomics Platform"/>
            <consortium name="The Broad Institute Genome Sequencing Center for Infectious Disease"/>
            <person name="Wu L."/>
            <person name="Ma J."/>
        </authorList>
    </citation>
    <scope>NUCLEOTIDE SEQUENCE [LARGE SCALE GENOMIC DNA]</scope>
    <source>
        <strain evidence="7">JCM 4594</strain>
    </source>
</reference>
<evidence type="ECO:0000259" key="5">
    <source>
        <dbReference type="PROSITE" id="PS50931"/>
    </source>
</evidence>
<dbReference type="SUPFAM" id="SSF53850">
    <property type="entry name" value="Periplasmic binding protein-like II"/>
    <property type="match status" value="1"/>
</dbReference>
<dbReference type="SUPFAM" id="SSF46785">
    <property type="entry name" value="Winged helix' DNA-binding domain"/>
    <property type="match status" value="1"/>
</dbReference>
<dbReference type="Proteomes" id="UP000600946">
    <property type="component" value="Unassembled WGS sequence"/>
</dbReference>
<evidence type="ECO:0000256" key="4">
    <source>
        <dbReference type="ARBA" id="ARBA00023163"/>
    </source>
</evidence>
<dbReference type="InterPro" id="IPR000847">
    <property type="entry name" value="LysR_HTH_N"/>
</dbReference>
<keyword evidence="7" id="KW-1185">Reference proteome</keyword>
<protein>
    <submittedName>
        <fullName evidence="6">HTH-type transcriptional regulator YwqM</fullName>
    </submittedName>
</protein>
<proteinExistence type="inferred from homology"/>
<evidence type="ECO:0000256" key="2">
    <source>
        <dbReference type="ARBA" id="ARBA00023015"/>
    </source>
</evidence>
<sequence>MRTIEFYDHTVELKHLTTFTAVARHMSFTRAAEELGYVQSSVTAHIKGLERDLDAPLFERLGRRVALTDAGRALLPHAQTLLNDAEQAADAVRAACGSPENVRGTLRIAAPESLCAHRLPPVLRALKDRFPLLQVIFGPASRGVLLAALGEGTLDAGFLLEEEVSGPMLTSKVLGKEELRLVSHPEHPIAGRARVPTADLAEETLLLIEKGCAQREVMESELASAGIHPARMEFVSTEALKRCAAAGLGIALLPAAAVADEIRRGELAPLAWTSRPVLGVHLVLHKDRQPTAALRTLTALAEERWAAPDAPAKTPGV</sequence>
<name>A0ABQ2ZIN6_9ACTN</name>
<dbReference type="InterPro" id="IPR005119">
    <property type="entry name" value="LysR_subst-bd"/>
</dbReference>
<dbReference type="EMBL" id="BMUU01000001">
    <property type="protein sequence ID" value="GGY14292.1"/>
    <property type="molecule type" value="Genomic_DNA"/>
</dbReference>
<dbReference type="Gene3D" id="1.10.10.10">
    <property type="entry name" value="Winged helix-like DNA-binding domain superfamily/Winged helix DNA-binding domain"/>
    <property type="match status" value="1"/>
</dbReference>
<accession>A0ABQ2ZIN6</accession>
<dbReference type="PRINTS" id="PR00039">
    <property type="entry name" value="HTHLYSR"/>
</dbReference>
<dbReference type="Pfam" id="PF00126">
    <property type="entry name" value="HTH_1"/>
    <property type="match status" value="1"/>
</dbReference>
<comment type="caution">
    <text evidence="6">The sequence shown here is derived from an EMBL/GenBank/DDBJ whole genome shotgun (WGS) entry which is preliminary data.</text>
</comment>
<dbReference type="Pfam" id="PF03466">
    <property type="entry name" value="LysR_substrate"/>
    <property type="match status" value="1"/>
</dbReference>
<organism evidence="6 7">
    <name type="scientific">Streptomyces xanthochromogenes</name>
    <dbReference type="NCBI Taxonomy" id="67384"/>
    <lineage>
        <taxon>Bacteria</taxon>
        <taxon>Bacillati</taxon>
        <taxon>Actinomycetota</taxon>
        <taxon>Actinomycetes</taxon>
        <taxon>Kitasatosporales</taxon>
        <taxon>Streptomycetaceae</taxon>
        <taxon>Streptomyces</taxon>
    </lineage>
</organism>
<gene>
    <name evidence="6" type="primary">ywqM</name>
    <name evidence="6" type="ORF">GCM10010326_02130</name>
</gene>
<evidence type="ECO:0000256" key="3">
    <source>
        <dbReference type="ARBA" id="ARBA00023125"/>
    </source>
</evidence>
<evidence type="ECO:0000313" key="7">
    <source>
        <dbReference type="Proteomes" id="UP000600946"/>
    </source>
</evidence>
<keyword evidence="4" id="KW-0804">Transcription</keyword>
<dbReference type="InterPro" id="IPR036388">
    <property type="entry name" value="WH-like_DNA-bd_sf"/>
</dbReference>
<dbReference type="InterPro" id="IPR036390">
    <property type="entry name" value="WH_DNA-bd_sf"/>
</dbReference>
<keyword evidence="3" id="KW-0238">DNA-binding</keyword>
<dbReference type="PROSITE" id="PS50931">
    <property type="entry name" value="HTH_LYSR"/>
    <property type="match status" value="1"/>
</dbReference>
<feature type="domain" description="HTH lysR-type" evidence="5">
    <location>
        <begin position="11"/>
        <end position="68"/>
    </location>
</feature>
<evidence type="ECO:0000256" key="1">
    <source>
        <dbReference type="ARBA" id="ARBA00009437"/>
    </source>
</evidence>
<keyword evidence="2" id="KW-0805">Transcription regulation</keyword>
<dbReference type="RefSeq" id="WP_202519593.1">
    <property type="nucleotide sequence ID" value="NZ_JBEPET010000016.1"/>
</dbReference>
<dbReference type="PANTHER" id="PTHR30126">
    <property type="entry name" value="HTH-TYPE TRANSCRIPTIONAL REGULATOR"/>
    <property type="match status" value="1"/>
</dbReference>
<dbReference type="PANTHER" id="PTHR30126:SF100">
    <property type="entry name" value="LYSR-FAMILY TRANSCRIPTIONAL REGULATOR"/>
    <property type="match status" value="1"/>
</dbReference>
<evidence type="ECO:0000313" key="6">
    <source>
        <dbReference type="EMBL" id="GGY14292.1"/>
    </source>
</evidence>
<dbReference type="Gene3D" id="3.40.190.290">
    <property type="match status" value="1"/>
</dbReference>
<comment type="similarity">
    <text evidence="1">Belongs to the LysR transcriptional regulatory family.</text>
</comment>
<dbReference type="CDD" id="cd05466">
    <property type="entry name" value="PBP2_LTTR_substrate"/>
    <property type="match status" value="1"/>
</dbReference>